<dbReference type="PROSITE" id="PS00211">
    <property type="entry name" value="ABC_TRANSPORTER_1"/>
    <property type="match status" value="1"/>
</dbReference>
<evidence type="ECO:0000256" key="2">
    <source>
        <dbReference type="ARBA" id="ARBA00022741"/>
    </source>
</evidence>
<organism evidence="5 6">
    <name type="scientific">Dehalobacter restrictus (strain DSM 9455 / PER-K23)</name>
    <dbReference type="NCBI Taxonomy" id="871738"/>
    <lineage>
        <taxon>Bacteria</taxon>
        <taxon>Bacillati</taxon>
        <taxon>Bacillota</taxon>
        <taxon>Clostridia</taxon>
        <taxon>Eubacteriales</taxon>
        <taxon>Desulfitobacteriaceae</taxon>
        <taxon>Dehalobacter</taxon>
    </lineage>
</organism>
<dbReference type="PANTHER" id="PTHR42788:SF13">
    <property type="entry name" value="ALIPHATIC SULFONATES IMPORT ATP-BINDING PROTEIN SSUB"/>
    <property type="match status" value="1"/>
</dbReference>
<sequence>MNKVLVEVRDVGKVFHSDWGSIEALKEVNFRCNQSEFVSIVGASGCGKTTLLRIIAGLEPPSSGEVLIDGENIDGPGYGRAVVFQEPRLFPWLTVEKNTALGIQGVEKQDEVEKIVASSLQLVGLTQFSKAYPYELSGGMAQRVSLARALTFKPKVFLMDEPFSALDAQTRARMQEEIIDLWQKTGKTVILVTHDIEEALTVSQKIMIMSPSPGTIKEVLEVPFAYPRNPDRLEFINMRKTILEAIR</sequence>
<dbReference type="RefSeq" id="WP_019225930.1">
    <property type="nucleotide sequence ID" value="NZ_CP007033.1"/>
</dbReference>
<dbReference type="InterPro" id="IPR003593">
    <property type="entry name" value="AAA+_ATPase"/>
</dbReference>
<dbReference type="EMBL" id="CP007033">
    <property type="protein sequence ID" value="AHF10168.1"/>
    <property type="molecule type" value="Genomic_DNA"/>
</dbReference>
<dbReference type="CDD" id="cd03293">
    <property type="entry name" value="ABC_NrtD_SsuB_transporters"/>
    <property type="match status" value="1"/>
</dbReference>
<protein>
    <submittedName>
        <fullName evidence="5">ABC transporter ATP-binding protein</fullName>
    </submittedName>
</protein>
<dbReference type="PANTHER" id="PTHR42788">
    <property type="entry name" value="TAURINE IMPORT ATP-BINDING PROTEIN-RELATED"/>
    <property type="match status" value="1"/>
</dbReference>
<reference evidence="5 6" key="1">
    <citation type="journal article" date="2013" name="Stand. Genomic Sci.">
        <title>Complete genome sequence of Dehalobacter restrictus PER-K23(T.).</title>
        <authorList>
            <person name="Kruse T."/>
            <person name="Maillard J."/>
            <person name="Goodwin L."/>
            <person name="Woyke T."/>
            <person name="Teshima H."/>
            <person name="Bruce D."/>
            <person name="Detter C."/>
            <person name="Tapia R."/>
            <person name="Han C."/>
            <person name="Huntemann M."/>
            <person name="Wei C.L."/>
            <person name="Han J."/>
            <person name="Chen A."/>
            <person name="Kyrpides N."/>
            <person name="Szeto E."/>
            <person name="Markowitz V."/>
            <person name="Ivanova N."/>
            <person name="Pagani I."/>
            <person name="Pati A."/>
            <person name="Pitluck S."/>
            <person name="Nolan M."/>
            <person name="Holliger C."/>
            <person name="Smidt H."/>
        </authorList>
    </citation>
    <scope>NUCLEOTIDE SEQUENCE [LARGE SCALE GENOMIC DNA]</scope>
    <source>
        <strain evidence="6">DSM 9455</strain>
    </source>
</reference>
<keyword evidence="1" id="KW-0813">Transport</keyword>
<keyword evidence="6" id="KW-1185">Reference proteome</keyword>
<dbReference type="InterPro" id="IPR050166">
    <property type="entry name" value="ABC_transporter_ATP-bind"/>
</dbReference>
<dbReference type="Pfam" id="PF00005">
    <property type="entry name" value="ABC_tran"/>
    <property type="match status" value="1"/>
</dbReference>
<gene>
    <name evidence="5" type="ORF">DEHRE_08795</name>
</gene>
<feature type="domain" description="ABC transporter" evidence="4">
    <location>
        <begin position="6"/>
        <end position="236"/>
    </location>
</feature>
<dbReference type="SUPFAM" id="SSF52540">
    <property type="entry name" value="P-loop containing nucleoside triphosphate hydrolases"/>
    <property type="match status" value="1"/>
</dbReference>
<dbReference type="Gene3D" id="3.40.50.300">
    <property type="entry name" value="P-loop containing nucleotide triphosphate hydrolases"/>
    <property type="match status" value="1"/>
</dbReference>
<name>A0ABN4BRT9_DEHRP</name>
<evidence type="ECO:0000313" key="6">
    <source>
        <dbReference type="Proteomes" id="UP000018934"/>
    </source>
</evidence>
<proteinExistence type="predicted"/>
<dbReference type="SMART" id="SM00382">
    <property type="entry name" value="AAA"/>
    <property type="match status" value="1"/>
</dbReference>
<dbReference type="InterPro" id="IPR003439">
    <property type="entry name" value="ABC_transporter-like_ATP-bd"/>
</dbReference>
<evidence type="ECO:0000256" key="3">
    <source>
        <dbReference type="ARBA" id="ARBA00022840"/>
    </source>
</evidence>
<dbReference type="InterPro" id="IPR027417">
    <property type="entry name" value="P-loop_NTPase"/>
</dbReference>
<dbReference type="InterPro" id="IPR017871">
    <property type="entry name" value="ABC_transporter-like_CS"/>
</dbReference>
<accession>A0ABN4BRT9</accession>
<dbReference type="GO" id="GO:0005524">
    <property type="term" value="F:ATP binding"/>
    <property type="evidence" value="ECO:0007669"/>
    <property type="project" value="UniProtKB-KW"/>
</dbReference>
<evidence type="ECO:0000256" key="1">
    <source>
        <dbReference type="ARBA" id="ARBA00022448"/>
    </source>
</evidence>
<evidence type="ECO:0000259" key="4">
    <source>
        <dbReference type="PROSITE" id="PS50893"/>
    </source>
</evidence>
<keyword evidence="2" id="KW-0547">Nucleotide-binding</keyword>
<evidence type="ECO:0000313" key="5">
    <source>
        <dbReference type="EMBL" id="AHF10168.1"/>
    </source>
</evidence>
<dbReference type="PROSITE" id="PS50893">
    <property type="entry name" value="ABC_TRANSPORTER_2"/>
    <property type="match status" value="1"/>
</dbReference>
<keyword evidence="3 5" id="KW-0067">ATP-binding</keyword>
<dbReference type="Proteomes" id="UP000018934">
    <property type="component" value="Chromosome"/>
</dbReference>